<dbReference type="PANTHER" id="PTHR31642">
    <property type="entry name" value="TRICHOTHECENE 3-O-ACETYLTRANSFERASE"/>
    <property type="match status" value="1"/>
</dbReference>
<dbReference type="AlphaFoldDB" id="A0AAN6Y801"/>
<sequence length="559" mass="60726">MFSWLRQQTAAMFSKSVAPTMCRLLRQPHCLSYFANSTLAGMKSPAKWDHHMHQRSSTTNAEAFQVAGEAATAAVETSPPNQDVSSQYRHEPLVLSDLDLISPNTLVSSFLVYKLGPEHDLDLVTEALRQGLGSAAKQIPTLGARIRFEDGKPLTQLSPGAVKLKVRHFEHHEHKSYDELAAAQFRPSEFQQGRLVPVEAYDSLLERPVLVAQLSFIPGGAILALGFNHIASDGVSRSIALSAICKASKSRMQVTSVTPSHASGSFDFRRQALAAPSELLRLHKEQLVTQIKDYTVIDAGAMAAAAKGAATAKAGMANMKNKTALYSIKGAALQKLKQSCIPIEGISTYLSTYDCVSALLWRCLMRARTRLRPHLLSDNTRMLHAVDLRSRFKLSNSFSLAKTYFGNAVGVAPAGPLPMSTLLSDNDDGLSLAASTVRSSILSSAAPSSILAATALGHKTLPSENIMFMPSRGIADGDFMLSGWGFMKTAEYDFGLGAPRAVTPPDVAIPGFAFMFPDCERGLGGTGRTYEICLTLPAEEQDLLCQDDEFRRWFGVRTW</sequence>
<name>A0AAN6Y801_9PEZI</name>
<dbReference type="Proteomes" id="UP001301769">
    <property type="component" value="Unassembled WGS sequence"/>
</dbReference>
<evidence type="ECO:0000313" key="2">
    <source>
        <dbReference type="EMBL" id="KAK4214354.1"/>
    </source>
</evidence>
<evidence type="ECO:0000313" key="3">
    <source>
        <dbReference type="Proteomes" id="UP001301769"/>
    </source>
</evidence>
<organism evidence="2 3">
    <name type="scientific">Rhypophila decipiens</name>
    <dbReference type="NCBI Taxonomy" id="261697"/>
    <lineage>
        <taxon>Eukaryota</taxon>
        <taxon>Fungi</taxon>
        <taxon>Dikarya</taxon>
        <taxon>Ascomycota</taxon>
        <taxon>Pezizomycotina</taxon>
        <taxon>Sordariomycetes</taxon>
        <taxon>Sordariomycetidae</taxon>
        <taxon>Sordariales</taxon>
        <taxon>Naviculisporaceae</taxon>
        <taxon>Rhypophila</taxon>
    </lineage>
</organism>
<dbReference type="Pfam" id="PF02458">
    <property type="entry name" value="Transferase"/>
    <property type="match status" value="1"/>
</dbReference>
<gene>
    <name evidence="2" type="ORF">QBC37DRAFT_421460</name>
</gene>
<protein>
    <submittedName>
        <fullName evidence="2">Transferase</fullName>
    </submittedName>
</protein>
<reference evidence="2" key="2">
    <citation type="submission" date="2023-05" db="EMBL/GenBank/DDBJ databases">
        <authorList>
            <consortium name="Lawrence Berkeley National Laboratory"/>
            <person name="Steindorff A."/>
            <person name="Hensen N."/>
            <person name="Bonometti L."/>
            <person name="Westerberg I."/>
            <person name="Brannstrom I.O."/>
            <person name="Guillou S."/>
            <person name="Cros-Aarteil S."/>
            <person name="Calhoun S."/>
            <person name="Haridas S."/>
            <person name="Kuo A."/>
            <person name="Mondo S."/>
            <person name="Pangilinan J."/>
            <person name="Riley R."/>
            <person name="Labutti K."/>
            <person name="Andreopoulos B."/>
            <person name="Lipzen A."/>
            <person name="Chen C."/>
            <person name="Yanf M."/>
            <person name="Daum C."/>
            <person name="Ng V."/>
            <person name="Clum A."/>
            <person name="Ohm R."/>
            <person name="Martin F."/>
            <person name="Silar P."/>
            <person name="Natvig D."/>
            <person name="Lalanne C."/>
            <person name="Gautier V."/>
            <person name="Ament-Velasquez S.L."/>
            <person name="Kruys A."/>
            <person name="Hutchinson M.I."/>
            <person name="Powell A.J."/>
            <person name="Barry K."/>
            <person name="Miller A.N."/>
            <person name="Grigoriev I.V."/>
            <person name="Debuchy R."/>
            <person name="Gladieux P."/>
            <person name="Thoren M.H."/>
            <person name="Johannesson H."/>
        </authorList>
    </citation>
    <scope>NUCLEOTIDE SEQUENCE</scope>
    <source>
        <strain evidence="2">PSN293</strain>
    </source>
</reference>
<dbReference type="EMBL" id="MU858095">
    <property type="protein sequence ID" value="KAK4214354.1"/>
    <property type="molecule type" value="Genomic_DNA"/>
</dbReference>
<accession>A0AAN6Y801</accession>
<proteinExistence type="predicted"/>
<dbReference type="InterPro" id="IPR050317">
    <property type="entry name" value="Plant_Fungal_Acyltransferase"/>
</dbReference>
<comment type="caution">
    <text evidence="2">The sequence shown here is derived from an EMBL/GenBank/DDBJ whole genome shotgun (WGS) entry which is preliminary data.</text>
</comment>
<dbReference type="SUPFAM" id="SSF52777">
    <property type="entry name" value="CoA-dependent acyltransferases"/>
    <property type="match status" value="1"/>
</dbReference>
<dbReference type="GO" id="GO:0016747">
    <property type="term" value="F:acyltransferase activity, transferring groups other than amino-acyl groups"/>
    <property type="evidence" value="ECO:0007669"/>
    <property type="project" value="TreeGrafter"/>
</dbReference>
<dbReference type="Gene3D" id="3.30.559.10">
    <property type="entry name" value="Chloramphenicol acetyltransferase-like domain"/>
    <property type="match status" value="2"/>
</dbReference>
<dbReference type="InterPro" id="IPR023213">
    <property type="entry name" value="CAT-like_dom_sf"/>
</dbReference>
<keyword evidence="1 2" id="KW-0808">Transferase</keyword>
<dbReference type="PANTHER" id="PTHR31642:SF310">
    <property type="entry name" value="FATTY ALCOHOL:CAFFEOYL-COA ACYLTRANSFERASE"/>
    <property type="match status" value="1"/>
</dbReference>
<reference evidence="2" key="1">
    <citation type="journal article" date="2023" name="Mol. Phylogenet. Evol.">
        <title>Genome-scale phylogeny and comparative genomics of the fungal order Sordariales.</title>
        <authorList>
            <person name="Hensen N."/>
            <person name="Bonometti L."/>
            <person name="Westerberg I."/>
            <person name="Brannstrom I.O."/>
            <person name="Guillou S."/>
            <person name="Cros-Aarteil S."/>
            <person name="Calhoun S."/>
            <person name="Haridas S."/>
            <person name="Kuo A."/>
            <person name="Mondo S."/>
            <person name="Pangilinan J."/>
            <person name="Riley R."/>
            <person name="LaButti K."/>
            <person name="Andreopoulos B."/>
            <person name="Lipzen A."/>
            <person name="Chen C."/>
            <person name="Yan M."/>
            <person name="Daum C."/>
            <person name="Ng V."/>
            <person name="Clum A."/>
            <person name="Steindorff A."/>
            <person name="Ohm R.A."/>
            <person name="Martin F."/>
            <person name="Silar P."/>
            <person name="Natvig D.O."/>
            <person name="Lalanne C."/>
            <person name="Gautier V."/>
            <person name="Ament-Velasquez S.L."/>
            <person name="Kruys A."/>
            <person name="Hutchinson M.I."/>
            <person name="Powell A.J."/>
            <person name="Barry K."/>
            <person name="Miller A.N."/>
            <person name="Grigoriev I.V."/>
            <person name="Debuchy R."/>
            <person name="Gladieux P."/>
            <person name="Hiltunen Thoren M."/>
            <person name="Johannesson H."/>
        </authorList>
    </citation>
    <scope>NUCLEOTIDE SEQUENCE</scope>
    <source>
        <strain evidence="2">PSN293</strain>
    </source>
</reference>
<evidence type="ECO:0000256" key="1">
    <source>
        <dbReference type="ARBA" id="ARBA00022679"/>
    </source>
</evidence>
<keyword evidence="3" id="KW-1185">Reference proteome</keyword>